<feature type="region of interest" description="Disordered" evidence="3">
    <location>
        <begin position="77"/>
        <end position="128"/>
    </location>
</feature>
<feature type="region of interest" description="Disordered" evidence="3">
    <location>
        <begin position="299"/>
        <end position="323"/>
    </location>
</feature>
<evidence type="ECO:0000313" key="6">
    <source>
        <dbReference type="Proteomes" id="UP001151516"/>
    </source>
</evidence>
<feature type="region of interest" description="Disordered" evidence="3">
    <location>
        <begin position="1"/>
        <end position="64"/>
    </location>
</feature>
<reference evidence="5" key="1">
    <citation type="submission" date="2022-07" db="EMBL/GenBank/DDBJ databases">
        <title>Phylogenomic reconstructions and comparative analyses of Kickxellomycotina fungi.</title>
        <authorList>
            <person name="Reynolds N.K."/>
            <person name="Stajich J.E."/>
            <person name="Barry K."/>
            <person name="Grigoriev I.V."/>
            <person name="Crous P."/>
            <person name="Smith M.E."/>
        </authorList>
    </citation>
    <scope>NUCLEOTIDE SEQUENCE</scope>
    <source>
        <strain evidence="5">CBS 109367</strain>
    </source>
</reference>
<dbReference type="PROSITE" id="PS50084">
    <property type="entry name" value="KH_TYPE_1"/>
    <property type="match status" value="3"/>
</dbReference>
<name>A0A9W8GS08_9FUNG</name>
<evidence type="ECO:0000256" key="3">
    <source>
        <dbReference type="SAM" id="MobiDB-lite"/>
    </source>
</evidence>
<dbReference type="Pfam" id="PF00013">
    <property type="entry name" value="KH_1"/>
    <property type="match status" value="3"/>
</dbReference>
<feature type="region of interest" description="Disordered" evidence="3">
    <location>
        <begin position="410"/>
        <end position="479"/>
    </location>
</feature>
<keyword evidence="6" id="KW-1185">Reference proteome</keyword>
<dbReference type="PANTHER" id="PTHR10288">
    <property type="entry name" value="KH DOMAIN CONTAINING RNA BINDING PROTEIN"/>
    <property type="match status" value="1"/>
</dbReference>
<organism evidence="5 6">
    <name type="scientific">Coemansia spiralis</name>
    <dbReference type="NCBI Taxonomy" id="417178"/>
    <lineage>
        <taxon>Eukaryota</taxon>
        <taxon>Fungi</taxon>
        <taxon>Fungi incertae sedis</taxon>
        <taxon>Zoopagomycota</taxon>
        <taxon>Kickxellomycotina</taxon>
        <taxon>Kickxellomycetes</taxon>
        <taxon>Kickxellales</taxon>
        <taxon>Kickxellaceae</taxon>
        <taxon>Coemansia</taxon>
    </lineage>
</organism>
<evidence type="ECO:0000313" key="5">
    <source>
        <dbReference type="EMBL" id="KAJ2690717.1"/>
    </source>
</evidence>
<accession>A0A9W8GS08</accession>
<dbReference type="Gene3D" id="3.30.1370.10">
    <property type="entry name" value="K Homology domain, type 1"/>
    <property type="match status" value="3"/>
</dbReference>
<feature type="compositionally biased region" description="Gly residues" evidence="3">
    <location>
        <begin position="311"/>
        <end position="322"/>
    </location>
</feature>
<dbReference type="GO" id="GO:0003723">
    <property type="term" value="F:RNA binding"/>
    <property type="evidence" value="ECO:0007669"/>
    <property type="project" value="UniProtKB-UniRule"/>
</dbReference>
<feature type="domain" description="K Homology" evidence="4">
    <location>
        <begin position="228"/>
        <end position="299"/>
    </location>
</feature>
<feature type="compositionally biased region" description="Basic and acidic residues" evidence="3">
    <location>
        <begin position="96"/>
        <end position="128"/>
    </location>
</feature>
<dbReference type="SMART" id="SM00322">
    <property type="entry name" value="KH"/>
    <property type="match status" value="3"/>
</dbReference>
<gene>
    <name evidence="5" type="ORF">IWW39_000519</name>
</gene>
<keyword evidence="2" id="KW-0694">RNA-binding</keyword>
<comment type="caution">
    <text evidence="5">The sequence shown here is derived from an EMBL/GenBank/DDBJ whole genome shotgun (WGS) entry which is preliminary data.</text>
</comment>
<dbReference type="Proteomes" id="UP001151516">
    <property type="component" value="Unassembled WGS sequence"/>
</dbReference>
<dbReference type="AlphaFoldDB" id="A0A9W8GS08"/>
<dbReference type="InterPro" id="IPR004088">
    <property type="entry name" value="KH_dom_type_1"/>
</dbReference>
<feature type="compositionally biased region" description="Basic and acidic residues" evidence="3">
    <location>
        <begin position="424"/>
        <end position="436"/>
    </location>
</feature>
<keyword evidence="1" id="KW-0677">Repeat</keyword>
<dbReference type="InterPro" id="IPR004087">
    <property type="entry name" value="KH_dom"/>
</dbReference>
<dbReference type="EMBL" id="JANBTX010000008">
    <property type="protein sequence ID" value="KAJ2690717.1"/>
    <property type="molecule type" value="Genomic_DNA"/>
</dbReference>
<feature type="compositionally biased region" description="Gly residues" evidence="3">
    <location>
        <begin position="440"/>
        <end position="454"/>
    </location>
</feature>
<feature type="domain" description="K Homology" evidence="4">
    <location>
        <begin position="140"/>
        <end position="211"/>
    </location>
</feature>
<evidence type="ECO:0000256" key="2">
    <source>
        <dbReference type="PROSITE-ProRule" id="PRU00117"/>
    </source>
</evidence>
<sequence length="546" mass="58833">MSEEPPRHSPSPVEQYVEPPSDEQHAAEEQPPSPPADEQPSSDQSGDEPVDSYAAAGAPTSVDMTDAMTKARAIAAKLGSMQRPAPAALTLGDDAYESRTGEEERYRRRRSASPERDGGYKRGRGESRGRRFDVEPAFGEGAPMEFMVPAALVGLIIGRAGSNLRGIEQQHGVRIQMNADYDKRDPERKMTIEGPPQASEAAKRDILDFIDRQQQAPPRSSGYAEPQEGGMTTILVPSSKVGLIIGRGGENIRDIQFSSGARVQVQPDSGRGGLERPIQLIGAPEQIEVARARIMEIVSSERGPGGPPGPRGGQEYGMGGSYGAPPRGYGGPPVDRGMPQQGAHVEEMQVPAEAVGIIIGRGGETIKQLQQASGARIQIIQGSDRNAPFKPVTISGDHGACMRARRMIEEKVDSAQPRGGYDQRGYDQRGGYDRQPQRGSGYGAQQAGGYGGGYAEASDPAMEQKAWSQQPQQPYYGGAQPAAQYGAAYQQGYQTQVAEQPQQWTNQMTADHYAQYAATNPEYAQYAEYYRKLAEKDPDGIVPSGN</sequence>
<dbReference type="CDD" id="cd00105">
    <property type="entry name" value="KH-I"/>
    <property type="match status" value="1"/>
</dbReference>
<dbReference type="InterPro" id="IPR036612">
    <property type="entry name" value="KH_dom_type_1_sf"/>
</dbReference>
<proteinExistence type="predicted"/>
<protein>
    <recommendedName>
        <fullName evidence="4">K Homology domain-containing protein</fullName>
    </recommendedName>
</protein>
<evidence type="ECO:0000259" key="4">
    <source>
        <dbReference type="SMART" id="SM00322"/>
    </source>
</evidence>
<dbReference type="OrthoDB" id="5204190at2759"/>
<feature type="domain" description="K Homology" evidence="4">
    <location>
        <begin position="342"/>
        <end position="413"/>
    </location>
</feature>
<feature type="compositionally biased region" description="Low complexity" evidence="3">
    <location>
        <begin position="469"/>
        <end position="479"/>
    </location>
</feature>
<evidence type="ECO:0000256" key="1">
    <source>
        <dbReference type="ARBA" id="ARBA00022737"/>
    </source>
</evidence>
<dbReference type="SUPFAM" id="SSF54791">
    <property type="entry name" value="Eukaryotic type KH-domain (KH-domain type I)"/>
    <property type="match status" value="3"/>
</dbReference>